<dbReference type="EMBL" id="OGUS01000142">
    <property type="protein sequence ID" value="SPC23236.1"/>
    <property type="molecule type" value="Genomic_DNA"/>
</dbReference>
<gene>
    <name evidence="4" type="ORF">CO2235_MP70014</name>
    <name evidence="2" type="ORF">D2917_04395</name>
    <name evidence="3" type="ORF">JTE92_09405</name>
</gene>
<dbReference type="EMBL" id="CP069811">
    <property type="protein sequence ID" value="QRQ90856.1"/>
    <property type="molecule type" value="Genomic_DNA"/>
</dbReference>
<dbReference type="Proteomes" id="UP000623307">
    <property type="component" value="Chromosome 1"/>
</dbReference>
<evidence type="ECO:0000313" key="4">
    <source>
        <dbReference type="EMBL" id="SPC23236.1"/>
    </source>
</evidence>
<dbReference type="OrthoDB" id="527247at2"/>
<evidence type="ECO:0000313" key="6">
    <source>
        <dbReference type="Proteomes" id="UP000623307"/>
    </source>
</evidence>
<evidence type="ECO:0000313" key="2">
    <source>
        <dbReference type="EMBL" id="QEZ43547.1"/>
    </source>
</evidence>
<name>A0A375GPH0_9BURK</name>
<proteinExistence type="predicted"/>
<dbReference type="GeneID" id="303489739"/>
<dbReference type="InterPro" id="IPR025351">
    <property type="entry name" value="Pvc16_N"/>
</dbReference>
<reference evidence="2 5" key="2">
    <citation type="submission" date="2018-09" db="EMBL/GenBank/DDBJ databases">
        <title>Complete genome sequence of Cupriavidus oxalaticus T2, a bacterium capable of phenol tolerance and degradation.</title>
        <authorList>
            <person name="Yan J."/>
        </authorList>
    </citation>
    <scope>NUCLEOTIDE SEQUENCE [LARGE SCALE GENOMIC DNA]</scope>
    <source>
        <strain evidence="2 5">T2</strain>
    </source>
</reference>
<feature type="domain" description="Pvc16 N-terminal" evidence="1">
    <location>
        <begin position="9"/>
        <end position="196"/>
    </location>
</feature>
<dbReference type="Proteomes" id="UP000325743">
    <property type="component" value="Chromosome 1"/>
</dbReference>
<evidence type="ECO:0000259" key="1">
    <source>
        <dbReference type="Pfam" id="PF14065"/>
    </source>
</evidence>
<dbReference type="AlphaFoldDB" id="A0A375GPH0"/>
<protein>
    <submittedName>
        <fullName evidence="2">DUF4255 domain-containing protein</fullName>
    </submittedName>
</protein>
<keyword evidence="6" id="KW-1185">Reference proteome</keyword>
<dbReference type="Proteomes" id="UP000256862">
    <property type="component" value="Plasmid CO2235_mp"/>
</dbReference>
<evidence type="ECO:0000313" key="5">
    <source>
        <dbReference type="Proteomes" id="UP000325743"/>
    </source>
</evidence>
<evidence type="ECO:0000313" key="3">
    <source>
        <dbReference type="EMBL" id="QRQ90856.1"/>
    </source>
</evidence>
<organism evidence="4">
    <name type="scientific">Cupriavidus oxalaticus</name>
    <dbReference type="NCBI Taxonomy" id="96344"/>
    <lineage>
        <taxon>Bacteria</taxon>
        <taxon>Pseudomonadati</taxon>
        <taxon>Pseudomonadota</taxon>
        <taxon>Betaproteobacteria</taxon>
        <taxon>Burkholderiales</taxon>
        <taxon>Burkholderiaceae</taxon>
        <taxon>Cupriavidus</taxon>
    </lineage>
</organism>
<dbReference type="RefSeq" id="WP_063239725.1">
    <property type="nucleotide sequence ID" value="NZ_CP032518.1"/>
</dbReference>
<dbReference type="EMBL" id="CP032518">
    <property type="protein sequence ID" value="QEZ43547.1"/>
    <property type="molecule type" value="Genomic_DNA"/>
</dbReference>
<accession>A0A375GPH0</accession>
<sequence>MKTAIRDACQSLRRHIEQALRDDPDLSPYFDPADPMPDAIGTMIVSLDTPQELEERDREGLSLWLYLVQREEFTLNRPPRRSAADRVERRPLPLRLHFLVTPQVADEREDATDLEHLILGKILQLFHDDPSLSGARLAGTLAGSGLEFFLRLEPLSLEEITRVWDALDKPYQLCVSFEMSIVPIASGHDPEQVTPVDSVLSEHGIASLREPA</sequence>
<reference evidence="3 6" key="3">
    <citation type="submission" date="2021-02" db="EMBL/GenBank/DDBJ databases">
        <title>Complete Genome Sequence of Cupriavidus oxalaticus Strain Ox1, a Soil Oxalate-Degrading Species.</title>
        <authorList>
            <person name="Palmieri F."/>
            <person name="Udriet P."/>
            <person name="Deuasquier M."/>
            <person name="Beaudoing E."/>
            <person name="Johnson S.L."/>
            <person name="Davenport K.W."/>
            <person name="Chain P.S."/>
            <person name="Bindschedler S."/>
            <person name="Junier P."/>
        </authorList>
    </citation>
    <scope>NUCLEOTIDE SEQUENCE [LARGE SCALE GENOMIC DNA]</scope>
    <source>
        <strain evidence="3 6">Ox1</strain>
    </source>
</reference>
<reference evidence="4" key="1">
    <citation type="submission" date="2018-01" db="EMBL/GenBank/DDBJ databases">
        <authorList>
            <person name="Clerissi C."/>
        </authorList>
    </citation>
    <scope>NUCLEOTIDE SEQUENCE</scope>
    <source>
        <strain evidence="4">Cupriavidus oxalaticus LMG 2235</strain>
    </source>
</reference>
<dbReference type="Pfam" id="PF14065">
    <property type="entry name" value="Pvc16_N"/>
    <property type="match status" value="1"/>
</dbReference>